<dbReference type="EMBL" id="MU826362">
    <property type="protein sequence ID" value="KAJ7378817.1"/>
    <property type="molecule type" value="Genomic_DNA"/>
</dbReference>
<dbReference type="AlphaFoldDB" id="A0A9W9ZC26"/>
<feature type="transmembrane region" description="Helical" evidence="1">
    <location>
        <begin position="21"/>
        <end position="40"/>
    </location>
</feature>
<name>A0A9W9ZC26_9CNID</name>
<proteinExistence type="predicted"/>
<evidence type="ECO:0000256" key="1">
    <source>
        <dbReference type="SAM" id="Phobius"/>
    </source>
</evidence>
<evidence type="ECO:0000313" key="2">
    <source>
        <dbReference type="EMBL" id="KAJ7378817.1"/>
    </source>
</evidence>
<evidence type="ECO:0000313" key="3">
    <source>
        <dbReference type="Proteomes" id="UP001163046"/>
    </source>
</evidence>
<dbReference type="OrthoDB" id="6005645at2759"/>
<keyword evidence="3" id="KW-1185">Reference proteome</keyword>
<accession>A0A9W9ZC26</accession>
<reference evidence="2" key="1">
    <citation type="submission" date="2023-01" db="EMBL/GenBank/DDBJ databases">
        <title>Genome assembly of the deep-sea coral Lophelia pertusa.</title>
        <authorList>
            <person name="Herrera S."/>
            <person name="Cordes E."/>
        </authorList>
    </citation>
    <scope>NUCLEOTIDE SEQUENCE</scope>
    <source>
        <strain evidence="2">USNM1676648</strain>
        <tissue evidence="2">Polyp</tissue>
    </source>
</reference>
<dbReference type="Proteomes" id="UP001163046">
    <property type="component" value="Unassembled WGS sequence"/>
</dbReference>
<keyword evidence="1" id="KW-0472">Membrane</keyword>
<keyword evidence="1" id="KW-1133">Transmembrane helix</keyword>
<comment type="caution">
    <text evidence="2">The sequence shown here is derived from an EMBL/GenBank/DDBJ whole genome shotgun (WGS) entry which is preliminary data.</text>
</comment>
<organism evidence="2 3">
    <name type="scientific">Desmophyllum pertusum</name>
    <dbReference type="NCBI Taxonomy" id="174260"/>
    <lineage>
        <taxon>Eukaryota</taxon>
        <taxon>Metazoa</taxon>
        <taxon>Cnidaria</taxon>
        <taxon>Anthozoa</taxon>
        <taxon>Hexacorallia</taxon>
        <taxon>Scleractinia</taxon>
        <taxon>Caryophylliina</taxon>
        <taxon>Caryophylliidae</taxon>
        <taxon>Desmophyllum</taxon>
    </lineage>
</organism>
<protein>
    <submittedName>
        <fullName evidence="2">Uncharacterized protein</fullName>
    </submittedName>
</protein>
<keyword evidence="1" id="KW-0812">Transmembrane</keyword>
<sequence>MEDMWMLFWKKPISDNDTFKFVLFVLGNWCSPALFVRWIMLSQFWAAPATAEKRTQQIDFIINNVDTKTHTWFYYNLDHKKLLFLDGLPWNSEPSERQRKIPAGRPH</sequence>
<gene>
    <name evidence="2" type="ORF">OS493_020415</name>
</gene>